<keyword evidence="2" id="KW-0732">Signal</keyword>
<dbReference type="InterPro" id="IPR050490">
    <property type="entry name" value="Bact_solute-bd_prot1"/>
</dbReference>
<dbReference type="PANTHER" id="PTHR43649:SF16">
    <property type="entry name" value="SUGAR-BINDING LIPOPROTEIN"/>
    <property type="match status" value="1"/>
</dbReference>
<dbReference type="Proteomes" id="UP000198891">
    <property type="component" value="Unassembled WGS sequence"/>
</dbReference>
<dbReference type="SUPFAM" id="SSF53850">
    <property type="entry name" value="Periplasmic binding protein-like II"/>
    <property type="match status" value="1"/>
</dbReference>
<sequence length="463" mass="48532">MKMNPRAALAIVPVALVALALTSCSADAGADAGATDGPVTITVMGIPATTKPEARQAYLDEITAFEKENPDITVTPTDEKWNAQSYVTELAGGTAPTLLWVPLTDPPGLIARKQVADITADVEALPEAGSLNQKVLDPLRGDEGQLYGLPTAEYALGLAYNRDLFTAAGLDPDQPPTTWDEVRTAAKKITDATGVPGFAEMTTNNAGGWHLTAGTYSHGGTMEVLGDDGTYTADVANDQAAAYLDTLKAMRWEDDSMGTNALLGYDDINSGFAAGNFGMIISAPDYYTNYIQQYQGDPTKFGMAAYPQAGGGTTLAGGSVAMVNAKATPAEKAAAIKWAAYHWLRPQYDPEAAATVAESNAAAGIPVGIPTIPLFDQETQDKVHAAIEPFITIDSANFEPFVTGTAGLDLEAEPPVAAQLVYGSLDPVMQAVLTREDADPMAELEKAQPTAEQAVKQAQQGQG</sequence>
<dbReference type="STRING" id="381665.SAMN05216554_0991"/>
<reference evidence="3 4" key="1">
    <citation type="submission" date="2016-10" db="EMBL/GenBank/DDBJ databases">
        <authorList>
            <person name="de Groot N.N."/>
        </authorList>
    </citation>
    <scope>NUCLEOTIDE SEQUENCE [LARGE SCALE GENOMIC DNA]</scope>
    <source>
        <strain evidence="3 4">CGMCC 4.3491</strain>
    </source>
</reference>
<dbReference type="AlphaFoldDB" id="A0A1H3LJE0"/>
<evidence type="ECO:0000256" key="2">
    <source>
        <dbReference type="SAM" id="SignalP"/>
    </source>
</evidence>
<name>A0A1H3LJE0_9MICO</name>
<evidence type="ECO:0000313" key="3">
    <source>
        <dbReference type="EMBL" id="SDY63965.1"/>
    </source>
</evidence>
<dbReference type="PROSITE" id="PS51257">
    <property type="entry name" value="PROKAR_LIPOPROTEIN"/>
    <property type="match status" value="1"/>
</dbReference>
<evidence type="ECO:0000313" key="4">
    <source>
        <dbReference type="Proteomes" id="UP000198891"/>
    </source>
</evidence>
<feature type="region of interest" description="Disordered" evidence="1">
    <location>
        <begin position="439"/>
        <end position="463"/>
    </location>
</feature>
<dbReference type="RefSeq" id="WP_175494118.1">
    <property type="nucleotide sequence ID" value="NZ_FNPZ01000001.1"/>
</dbReference>
<dbReference type="Gene3D" id="3.40.190.10">
    <property type="entry name" value="Periplasmic binding protein-like II"/>
    <property type="match status" value="1"/>
</dbReference>
<dbReference type="EMBL" id="FNPZ01000001">
    <property type="protein sequence ID" value="SDY63965.1"/>
    <property type="molecule type" value="Genomic_DNA"/>
</dbReference>
<feature type="signal peptide" evidence="2">
    <location>
        <begin position="1"/>
        <end position="28"/>
    </location>
</feature>
<evidence type="ECO:0000256" key="1">
    <source>
        <dbReference type="SAM" id="MobiDB-lite"/>
    </source>
</evidence>
<organism evidence="3 4">
    <name type="scientific">Herbiconiux ginsengi</name>
    <dbReference type="NCBI Taxonomy" id="381665"/>
    <lineage>
        <taxon>Bacteria</taxon>
        <taxon>Bacillati</taxon>
        <taxon>Actinomycetota</taxon>
        <taxon>Actinomycetes</taxon>
        <taxon>Micrococcales</taxon>
        <taxon>Microbacteriaceae</taxon>
        <taxon>Herbiconiux</taxon>
    </lineage>
</organism>
<dbReference type="Pfam" id="PF01547">
    <property type="entry name" value="SBP_bac_1"/>
    <property type="match status" value="1"/>
</dbReference>
<gene>
    <name evidence="3" type="ORF">SAMN05216554_0991</name>
</gene>
<keyword evidence="4" id="KW-1185">Reference proteome</keyword>
<protein>
    <submittedName>
        <fullName evidence="3">ABC-type glycerol-3-phosphate transport system, substrate-binding protein</fullName>
    </submittedName>
</protein>
<accession>A0A1H3LJE0</accession>
<dbReference type="InterPro" id="IPR006059">
    <property type="entry name" value="SBP"/>
</dbReference>
<proteinExistence type="predicted"/>
<dbReference type="PANTHER" id="PTHR43649">
    <property type="entry name" value="ARABINOSE-BINDING PROTEIN-RELATED"/>
    <property type="match status" value="1"/>
</dbReference>
<feature type="chain" id="PRO_5038442713" evidence="2">
    <location>
        <begin position="29"/>
        <end position="463"/>
    </location>
</feature>